<reference evidence="2" key="1">
    <citation type="submission" date="2016-10" db="EMBL/GenBank/DDBJ databases">
        <authorList>
            <person name="Varghese N."/>
            <person name="Submissions S."/>
        </authorList>
    </citation>
    <scope>NUCLEOTIDE SEQUENCE [LARGE SCALE GENOMIC DNA]</scope>
    <source>
        <strain evidence="2">CGMCC 4.3506</strain>
    </source>
</reference>
<evidence type="ECO:0000313" key="1">
    <source>
        <dbReference type="EMBL" id="SDG97667.1"/>
    </source>
</evidence>
<dbReference type="STRING" id="200378.SAMN05216553_11440"/>
<evidence type="ECO:0000313" key="2">
    <source>
        <dbReference type="Proteomes" id="UP000199623"/>
    </source>
</evidence>
<dbReference type="AlphaFoldDB" id="A0A1G7YMP8"/>
<protein>
    <submittedName>
        <fullName evidence="1">Uncharacterized protein</fullName>
    </submittedName>
</protein>
<proteinExistence type="predicted"/>
<dbReference type="RefSeq" id="WP_090054913.1">
    <property type="nucleotide sequence ID" value="NZ_FNCC01000014.1"/>
</dbReference>
<organism evidence="1 2">
    <name type="scientific">Lentzea fradiae</name>
    <dbReference type="NCBI Taxonomy" id="200378"/>
    <lineage>
        <taxon>Bacteria</taxon>
        <taxon>Bacillati</taxon>
        <taxon>Actinomycetota</taxon>
        <taxon>Actinomycetes</taxon>
        <taxon>Pseudonocardiales</taxon>
        <taxon>Pseudonocardiaceae</taxon>
        <taxon>Lentzea</taxon>
    </lineage>
</organism>
<accession>A0A1G7YMP8</accession>
<gene>
    <name evidence="1" type="ORF">SAMN05216553_11440</name>
</gene>
<sequence length="177" mass="19880">MLGEHDHEIGELLRFAVGLVPPELLDDDVLDHLDHEEWELVLDLLGELAGNTWQTPRYWALLAEAATQLEADEAWFRWRCVESIQGLLRVELTLSVDAEPLRARGERPAWDLTGGERRLAALWIETKPTLGPGERATARLRPFVPQAWAHLGRGDVITLHGRSPGTAKVVEKVPPRP</sequence>
<dbReference type="OrthoDB" id="3472120at2"/>
<name>A0A1G7YMP8_9PSEU</name>
<dbReference type="EMBL" id="FNCC01000014">
    <property type="protein sequence ID" value="SDG97667.1"/>
    <property type="molecule type" value="Genomic_DNA"/>
</dbReference>
<keyword evidence="2" id="KW-1185">Reference proteome</keyword>
<dbReference type="Proteomes" id="UP000199623">
    <property type="component" value="Unassembled WGS sequence"/>
</dbReference>